<dbReference type="PANTHER" id="PTHR42924">
    <property type="entry name" value="EXONUCLEASE"/>
    <property type="match status" value="1"/>
</dbReference>
<accession>A0A0F9WG30</accession>
<dbReference type="InterPro" id="IPR052018">
    <property type="entry name" value="PHP_domain"/>
</dbReference>
<dbReference type="NCBIfam" id="NF038032">
    <property type="entry name" value="CehA_McbA_metalo"/>
    <property type="match status" value="1"/>
</dbReference>
<organism evidence="1">
    <name type="scientific">marine sediment metagenome</name>
    <dbReference type="NCBI Taxonomy" id="412755"/>
    <lineage>
        <taxon>unclassified sequences</taxon>
        <taxon>metagenomes</taxon>
        <taxon>ecological metagenomes</taxon>
    </lineage>
</organism>
<dbReference type="EMBL" id="LAZR01000003">
    <property type="protein sequence ID" value="KKO11398.1"/>
    <property type="molecule type" value="Genomic_DNA"/>
</dbReference>
<dbReference type="Pfam" id="PF13263">
    <property type="entry name" value="PHP_C"/>
    <property type="match status" value="1"/>
</dbReference>
<dbReference type="InterPro" id="IPR016195">
    <property type="entry name" value="Pol/histidinol_Pase-like"/>
</dbReference>
<dbReference type="GO" id="GO:0035312">
    <property type="term" value="F:5'-3' DNA exonuclease activity"/>
    <property type="evidence" value="ECO:0007669"/>
    <property type="project" value="TreeGrafter"/>
</dbReference>
<sequence>MTNARAQKVTWLKGVREAGVYKSVTSYRKRLAGLIADSRKLLGALGERLYLADLHTHSAYSDGAGLVEENAEWAAMAGLDFIFATDHGTTKPKRVTGKLRSVSWGEETGGGWYHIGILEPTPAHKYRNEATLPEAWEEVKALTRFQWVAHPFWAYEQPPEEQYQHVLSDMSELGDMAFEMANGCGEVADAYFLTGAAGSRLADDLLCRGQRVTLVGASDCHLVVEIGTAWTGIYAERCTSKALIEALRAGNCFASEAPLLDVTCNGKPMGSTLKPKVGAKLKLRARVAAAAGVAWVRVISNGKVIKEVWPKHEPVVDLALGRKAARKASYFRIETADANGRHAFSTPIYIRP</sequence>
<reference evidence="1" key="1">
    <citation type="journal article" date="2015" name="Nature">
        <title>Complex archaea that bridge the gap between prokaryotes and eukaryotes.</title>
        <authorList>
            <person name="Spang A."/>
            <person name="Saw J.H."/>
            <person name="Jorgensen S.L."/>
            <person name="Zaremba-Niedzwiedzka K."/>
            <person name="Martijn J."/>
            <person name="Lind A.E."/>
            <person name="van Eijk R."/>
            <person name="Schleper C."/>
            <person name="Guy L."/>
            <person name="Ettema T.J."/>
        </authorList>
    </citation>
    <scope>NUCLEOTIDE SEQUENCE</scope>
</reference>
<dbReference type="GO" id="GO:0004534">
    <property type="term" value="F:5'-3' RNA exonuclease activity"/>
    <property type="evidence" value="ECO:0007669"/>
    <property type="project" value="TreeGrafter"/>
</dbReference>
<proteinExistence type="predicted"/>
<comment type="caution">
    <text evidence="1">The sequence shown here is derived from an EMBL/GenBank/DDBJ whole genome shotgun (WGS) entry which is preliminary data.</text>
</comment>
<evidence type="ECO:0008006" key="2">
    <source>
        <dbReference type="Google" id="ProtNLM"/>
    </source>
</evidence>
<dbReference type="SUPFAM" id="SSF89550">
    <property type="entry name" value="PHP domain-like"/>
    <property type="match status" value="1"/>
</dbReference>
<dbReference type="AlphaFoldDB" id="A0A0F9WG30"/>
<evidence type="ECO:0000313" key="1">
    <source>
        <dbReference type="EMBL" id="KKO11398.1"/>
    </source>
</evidence>
<dbReference type="Gene3D" id="3.20.20.140">
    <property type="entry name" value="Metal-dependent hydrolases"/>
    <property type="match status" value="1"/>
</dbReference>
<name>A0A0F9WG30_9ZZZZ</name>
<dbReference type="PANTHER" id="PTHR42924:SF3">
    <property type="entry name" value="POLYMERASE_HISTIDINOL PHOSPHATASE N-TERMINAL DOMAIN-CONTAINING PROTEIN"/>
    <property type="match status" value="1"/>
</dbReference>
<protein>
    <recommendedName>
        <fullName evidence="2">Polymerase/histidinol phosphatase N-terminal domain-containing protein</fullName>
    </recommendedName>
</protein>
<gene>
    <name evidence="1" type="ORF">LCGC14_0018790</name>
</gene>